<comment type="caution">
    <text evidence="2">The sequence shown here is derived from an EMBL/GenBank/DDBJ whole genome shotgun (WGS) entry which is preliminary data.</text>
</comment>
<evidence type="ECO:0000313" key="3">
    <source>
        <dbReference type="Proteomes" id="UP000555564"/>
    </source>
</evidence>
<dbReference type="AlphaFoldDB" id="A0A7X0IE94"/>
<dbReference type="RefSeq" id="WP_184981523.1">
    <property type="nucleotide sequence ID" value="NZ_BAAALO010000035.1"/>
</dbReference>
<organism evidence="2 3">
    <name type="scientific">Sphaerisporangium rubeum</name>
    <dbReference type="NCBI Taxonomy" id="321317"/>
    <lineage>
        <taxon>Bacteria</taxon>
        <taxon>Bacillati</taxon>
        <taxon>Actinomycetota</taxon>
        <taxon>Actinomycetes</taxon>
        <taxon>Streptosporangiales</taxon>
        <taxon>Streptosporangiaceae</taxon>
        <taxon>Sphaerisporangium</taxon>
    </lineage>
</organism>
<keyword evidence="1" id="KW-1133">Transmembrane helix</keyword>
<protein>
    <submittedName>
        <fullName evidence="2">Uncharacterized protein</fullName>
    </submittedName>
</protein>
<dbReference type="EMBL" id="JACHIU010000001">
    <property type="protein sequence ID" value="MBB6473632.1"/>
    <property type="molecule type" value="Genomic_DNA"/>
</dbReference>
<dbReference type="Proteomes" id="UP000555564">
    <property type="component" value="Unassembled WGS sequence"/>
</dbReference>
<reference evidence="2 3" key="1">
    <citation type="submission" date="2020-08" db="EMBL/GenBank/DDBJ databases">
        <title>Sequencing the genomes of 1000 actinobacteria strains.</title>
        <authorList>
            <person name="Klenk H.-P."/>
        </authorList>
    </citation>
    <scope>NUCLEOTIDE SEQUENCE [LARGE SCALE GENOMIC DNA]</scope>
    <source>
        <strain evidence="2 3">DSM 44936</strain>
    </source>
</reference>
<name>A0A7X0IE94_9ACTN</name>
<accession>A0A7X0IE94</accession>
<evidence type="ECO:0000313" key="2">
    <source>
        <dbReference type="EMBL" id="MBB6473632.1"/>
    </source>
</evidence>
<gene>
    <name evidence="2" type="ORF">BJ992_003063</name>
</gene>
<keyword evidence="1" id="KW-0472">Membrane</keyword>
<feature type="transmembrane region" description="Helical" evidence="1">
    <location>
        <begin position="6"/>
        <end position="27"/>
    </location>
</feature>
<sequence>MTWIYGAVALGVAGLVPLVVLTARLAVSARRLAGEIERATALLAPVRERLSTANVTSGRQEG</sequence>
<proteinExistence type="predicted"/>
<evidence type="ECO:0000256" key="1">
    <source>
        <dbReference type="SAM" id="Phobius"/>
    </source>
</evidence>
<keyword evidence="1" id="KW-0812">Transmembrane</keyword>
<keyword evidence="3" id="KW-1185">Reference proteome</keyword>